<protein>
    <recommendedName>
        <fullName evidence="4">LisH domain-containing protein</fullName>
    </recommendedName>
</protein>
<keyword evidence="3" id="KW-1185">Reference proteome</keyword>
<evidence type="ECO:0008006" key="4">
    <source>
        <dbReference type="Google" id="ProtNLM"/>
    </source>
</evidence>
<dbReference type="EMBL" id="BMAR01000008">
    <property type="protein sequence ID" value="GFR44569.1"/>
    <property type="molecule type" value="Genomic_DNA"/>
</dbReference>
<organism evidence="2 3">
    <name type="scientific">Astrephomene gubernaculifera</name>
    <dbReference type="NCBI Taxonomy" id="47775"/>
    <lineage>
        <taxon>Eukaryota</taxon>
        <taxon>Viridiplantae</taxon>
        <taxon>Chlorophyta</taxon>
        <taxon>core chlorophytes</taxon>
        <taxon>Chlorophyceae</taxon>
        <taxon>CS clade</taxon>
        <taxon>Chlamydomonadales</taxon>
        <taxon>Astrephomenaceae</taxon>
        <taxon>Astrephomene</taxon>
    </lineage>
</organism>
<proteinExistence type="predicted"/>
<evidence type="ECO:0000256" key="1">
    <source>
        <dbReference type="SAM" id="MobiDB-lite"/>
    </source>
</evidence>
<comment type="caution">
    <text evidence="2">The sequence shown here is derived from an EMBL/GenBank/DDBJ whole genome shotgun (WGS) entry which is preliminary data.</text>
</comment>
<dbReference type="AlphaFoldDB" id="A0AAD3HKE3"/>
<gene>
    <name evidence="2" type="ORF">Agub_g5842</name>
</gene>
<accession>A0AAD3HKE3</accession>
<dbReference type="PROSITE" id="PS50896">
    <property type="entry name" value="LISH"/>
    <property type="match status" value="1"/>
</dbReference>
<dbReference type="InterPro" id="IPR006594">
    <property type="entry name" value="LisH"/>
</dbReference>
<evidence type="ECO:0000313" key="2">
    <source>
        <dbReference type="EMBL" id="GFR44569.1"/>
    </source>
</evidence>
<dbReference type="SMART" id="SM00667">
    <property type="entry name" value="LisH"/>
    <property type="match status" value="1"/>
</dbReference>
<reference evidence="2 3" key="1">
    <citation type="journal article" date="2021" name="Sci. Rep.">
        <title>Genome sequencing of the multicellular alga Astrephomene provides insights into convergent evolution of germ-soma differentiation.</title>
        <authorList>
            <person name="Yamashita S."/>
            <person name="Yamamoto K."/>
            <person name="Matsuzaki R."/>
            <person name="Suzuki S."/>
            <person name="Yamaguchi H."/>
            <person name="Hirooka S."/>
            <person name="Minakuchi Y."/>
            <person name="Miyagishima S."/>
            <person name="Kawachi M."/>
            <person name="Toyoda A."/>
            <person name="Nozaki H."/>
        </authorList>
    </citation>
    <scope>NUCLEOTIDE SEQUENCE [LARGE SCALE GENOMIC DNA]</scope>
    <source>
        <strain evidence="2 3">NIES-4017</strain>
    </source>
</reference>
<evidence type="ECO:0000313" key="3">
    <source>
        <dbReference type="Proteomes" id="UP001054857"/>
    </source>
</evidence>
<dbReference type="Proteomes" id="UP001054857">
    <property type="component" value="Unassembled WGS sequence"/>
</dbReference>
<feature type="non-terminal residue" evidence="2">
    <location>
        <position position="206"/>
    </location>
</feature>
<name>A0AAD3HKE3_9CHLO</name>
<sequence length="206" mass="21244">MSELAALKSLSKARESEEKRLQERRRNVLVLILRHLADHGYVDTYEKLCTETNLSLQKVDVADNIDLVRILQEFEESYELKFGKRPKVVRRLVEEVPSGGGGVRPRLTSGGRVAAGAAAAGAGAGSGGGGLGAAGAAAGVGAAGGFEGPPVSGALAARQRREAGAAAAAAEAGRRAELLERRQAAMNSVKPPPEVGAQRVAGVAVD</sequence>
<feature type="region of interest" description="Disordered" evidence="1">
    <location>
        <begin position="183"/>
        <end position="206"/>
    </location>
</feature>